<proteinExistence type="evidence at transcript level"/>
<dbReference type="EMBL" id="OL546133">
    <property type="protein sequence ID" value="WAU86882.1"/>
    <property type="molecule type" value="mRNA"/>
</dbReference>
<dbReference type="AlphaFoldDB" id="A0A9E9NQI3"/>
<sequence>MAGSEGFKNEDCKLNEEALIDDHIVEQGTEEEDERDALHRRLLISLVNWHSCEEEKVDDEDENGNEVCLAETERLKKEEILEEREIQNEMDIVEKFAEDPSMSNQITRELKNGKEC</sequence>
<evidence type="ECO:0000313" key="1">
    <source>
        <dbReference type="EMBL" id="WAU86882.1"/>
    </source>
</evidence>
<accession>A0A9E9NQI3</accession>
<protein>
    <submittedName>
        <fullName evidence="1">Birch protein</fullName>
    </submittedName>
</protein>
<organism evidence="1">
    <name type="scientific">Betula platyphylla</name>
    <name type="common">Asian white birch</name>
    <dbReference type="NCBI Taxonomy" id="78630"/>
    <lineage>
        <taxon>Eukaryota</taxon>
        <taxon>Viridiplantae</taxon>
        <taxon>Streptophyta</taxon>
        <taxon>Embryophyta</taxon>
        <taxon>Tracheophyta</taxon>
        <taxon>Spermatophyta</taxon>
        <taxon>Magnoliopsida</taxon>
        <taxon>eudicotyledons</taxon>
        <taxon>Gunneridae</taxon>
        <taxon>Pentapetalae</taxon>
        <taxon>rosids</taxon>
        <taxon>fabids</taxon>
        <taxon>Fagales</taxon>
        <taxon>Betulaceae</taxon>
        <taxon>Betula</taxon>
    </lineage>
</organism>
<reference evidence="1" key="1">
    <citation type="submission" date="2021-11" db="EMBL/GenBank/DDBJ databases">
        <authorList>
            <person name="Zhang Y."/>
            <person name="Ren M."/>
            <person name="Zhang X."/>
            <person name="Zhou X."/>
            <person name="Yang J."/>
        </authorList>
    </citation>
    <scope>NUCLEOTIDE SEQUENCE</scope>
</reference>
<name>A0A9E9NQI3_BETPL</name>